<evidence type="ECO:0000313" key="1">
    <source>
        <dbReference type="EMBL" id="MBB4221231.1"/>
    </source>
</evidence>
<sequence length="50" mass="5508">MGANSIYPIDRRPANNANYATGGQNKWTGGELFSMDFEIDICKAIDLAKE</sequence>
<reference evidence="1 2" key="1">
    <citation type="submission" date="2020-08" db="EMBL/GenBank/DDBJ databases">
        <title>Genomic Encyclopedia of Type Strains, Phase IV (KMG-V): Genome sequencing to study the core and pangenomes of soil and plant-associated prokaryotes.</title>
        <authorList>
            <person name="Whitman W."/>
        </authorList>
    </citation>
    <scope>NUCLEOTIDE SEQUENCE [LARGE SCALE GENOMIC DNA]</scope>
    <source>
        <strain evidence="1 2">34/80</strain>
    </source>
</reference>
<proteinExistence type="predicted"/>
<gene>
    <name evidence="1" type="ORF">GGD71_001991</name>
</gene>
<dbReference type="EMBL" id="JACIFZ010000002">
    <property type="protein sequence ID" value="MBB4221231.1"/>
    <property type="molecule type" value="Genomic_DNA"/>
</dbReference>
<dbReference type="AlphaFoldDB" id="A0A840FVH1"/>
<dbReference type="RefSeq" id="WP_184637315.1">
    <property type="nucleotide sequence ID" value="NZ_JACIFZ010000002.1"/>
</dbReference>
<comment type="caution">
    <text evidence="1">The sequence shown here is derived from an EMBL/GenBank/DDBJ whole genome shotgun (WGS) entry which is preliminary data.</text>
</comment>
<name>A0A840FVH1_9BURK</name>
<dbReference type="Proteomes" id="UP000524450">
    <property type="component" value="Unassembled WGS sequence"/>
</dbReference>
<accession>A0A840FVH1</accession>
<evidence type="ECO:0000313" key="2">
    <source>
        <dbReference type="Proteomes" id="UP000524450"/>
    </source>
</evidence>
<organism evidence="1 2">
    <name type="scientific">Variovorax guangxiensis</name>
    <dbReference type="NCBI Taxonomy" id="1775474"/>
    <lineage>
        <taxon>Bacteria</taxon>
        <taxon>Pseudomonadati</taxon>
        <taxon>Pseudomonadota</taxon>
        <taxon>Betaproteobacteria</taxon>
        <taxon>Burkholderiales</taxon>
        <taxon>Comamonadaceae</taxon>
        <taxon>Variovorax</taxon>
    </lineage>
</organism>
<protein>
    <submittedName>
        <fullName evidence="1">Uncharacterized protein</fullName>
    </submittedName>
</protein>